<dbReference type="GO" id="GO:0016746">
    <property type="term" value="F:acyltransferase activity"/>
    <property type="evidence" value="ECO:0007669"/>
    <property type="project" value="UniProtKB-KW"/>
</dbReference>
<dbReference type="EMBL" id="CP154795">
    <property type="protein sequence ID" value="XAN08347.1"/>
    <property type="molecule type" value="Genomic_DNA"/>
</dbReference>
<dbReference type="Pfam" id="PF01553">
    <property type="entry name" value="Acyltransferase"/>
    <property type="match status" value="1"/>
</dbReference>
<evidence type="ECO:0000256" key="3">
    <source>
        <dbReference type="SAM" id="MobiDB-lite"/>
    </source>
</evidence>
<dbReference type="PANTHER" id="PTHR10434:SF11">
    <property type="entry name" value="1-ACYL-SN-GLYCEROL-3-PHOSPHATE ACYLTRANSFERASE"/>
    <property type="match status" value="1"/>
</dbReference>
<evidence type="ECO:0000256" key="2">
    <source>
        <dbReference type="ARBA" id="ARBA00023315"/>
    </source>
</evidence>
<dbReference type="PANTHER" id="PTHR10434">
    <property type="entry name" value="1-ACYL-SN-GLYCEROL-3-PHOSPHATE ACYLTRANSFERASE"/>
    <property type="match status" value="1"/>
</dbReference>
<dbReference type="InterPro" id="IPR002123">
    <property type="entry name" value="Plipid/glycerol_acylTrfase"/>
</dbReference>
<accession>A0ABZ3FQH6</accession>
<evidence type="ECO:0000256" key="1">
    <source>
        <dbReference type="ARBA" id="ARBA00022679"/>
    </source>
</evidence>
<organism evidence="5 6">
    <name type="scientific">Ammonicoccus fulvus</name>
    <dbReference type="NCBI Taxonomy" id="3138240"/>
    <lineage>
        <taxon>Bacteria</taxon>
        <taxon>Bacillati</taxon>
        <taxon>Actinomycetota</taxon>
        <taxon>Actinomycetes</taxon>
        <taxon>Propionibacteriales</taxon>
        <taxon>Propionibacteriaceae</taxon>
        <taxon>Ammonicoccus</taxon>
    </lineage>
</organism>
<feature type="region of interest" description="Disordered" evidence="3">
    <location>
        <begin position="240"/>
        <end position="259"/>
    </location>
</feature>
<dbReference type="SUPFAM" id="SSF69593">
    <property type="entry name" value="Glycerol-3-phosphate (1)-acyltransferase"/>
    <property type="match status" value="1"/>
</dbReference>
<gene>
    <name evidence="5" type="ORF">AADG42_13900</name>
</gene>
<feature type="domain" description="Phospholipid/glycerol acyltransferase" evidence="4">
    <location>
        <begin position="52"/>
        <end position="171"/>
    </location>
</feature>
<evidence type="ECO:0000259" key="4">
    <source>
        <dbReference type="SMART" id="SM00563"/>
    </source>
</evidence>
<keyword evidence="6" id="KW-1185">Reference proteome</keyword>
<reference evidence="5 6" key="1">
    <citation type="submission" date="2024-04" db="EMBL/GenBank/DDBJ databases">
        <title>Isolation of an actinomycete strain from pig manure.</title>
        <authorList>
            <person name="Gong T."/>
            <person name="Yu Z."/>
            <person name="An M."/>
            <person name="Wei C."/>
            <person name="Yang W."/>
            <person name="Liu L."/>
        </authorList>
    </citation>
    <scope>NUCLEOTIDE SEQUENCE [LARGE SCALE GENOMIC DNA]</scope>
    <source>
        <strain evidence="5 6">ZF39</strain>
    </source>
</reference>
<keyword evidence="2 5" id="KW-0012">Acyltransferase</keyword>
<sequence length="259" mass="28357">MTVAPRDEPGDGDGSGKGAYWLFKNVLLGPGIKRVFRPVVEGADHVPEDGPAIIASNHLSIADWLFTPLAIRRRITYVAKSDYFTGTGIKGLLQRKFFQGTGQVPIDRSGGEASAGALRAGLRVLGRDELFGIFPEGTRSHDGRLYKGRTGVARLALEAGVPVIPTAVINTDLIAPRDKRFGRVVTPIVKFGAPLDFSRYAGLDSDRFILRSITDEVMYAIMELSGQEYVDEYATVARERAKEAAKDSKEPKEPREPRQ</sequence>
<dbReference type="Proteomes" id="UP001442841">
    <property type="component" value="Chromosome"/>
</dbReference>
<dbReference type="CDD" id="cd07989">
    <property type="entry name" value="LPLAT_AGPAT-like"/>
    <property type="match status" value="1"/>
</dbReference>
<dbReference type="SMART" id="SM00563">
    <property type="entry name" value="PlsC"/>
    <property type="match status" value="1"/>
</dbReference>
<evidence type="ECO:0000313" key="6">
    <source>
        <dbReference type="Proteomes" id="UP001442841"/>
    </source>
</evidence>
<proteinExistence type="predicted"/>
<dbReference type="RefSeq" id="WP_425309803.1">
    <property type="nucleotide sequence ID" value="NZ_CP154795.1"/>
</dbReference>
<name>A0ABZ3FQH6_9ACTN</name>
<keyword evidence="1" id="KW-0808">Transferase</keyword>
<protein>
    <submittedName>
        <fullName evidence="5">Lysophospholipid acyltransferase family protein</fullName>
    </submittedName>
</protein>
<evidence type="ECO:0000313" key="5">
    <source>
        <dbReference type="EMBL" id="XAN08347.1"/>
    </source>
</evidence>